<gene>
    <name evidence="5" type="ORF">ULVI_10495</name>
</gene>
<protein>
    <submittedName>
        <fullName evidence="5">Uncharacterized protein</fullName>
    </submittedName>
</protein>
<organism evidence="5 6">
    <name type="scientific">Cochleicola gelatinilyticus</name>
    <dbReference type="NCBI Taxonomy" id="1763537"/>
    <lineage>
        <taxon>Bacteria</taxon>
        <taxon>Pseudomonadati</taxon>
        <taxon>Bacteroidota</taxon>
        <taxon>Flavobacteriia</taxon>
        <taxon>Flavobacteriales</taxon>
        <taxon>Flavobacteriaceae</taxon>
        <taxon>Cochleicola</taxon>
    </lineage>
</organism>
<evidence type="ECO:0000313" key="6">
    <source>
        <dbReference type="Proteomes" id="UP000077013"/>
    </source>
</evidence>
<feature type="signal peptide" evidence="4">
    <location>
        <begin position="1"/>
        <end position="19"/>
    </location>
</feature>
<dbReference type="STRING" id="1763537.ULVI_10495"/>
<keyword evidence="6" id="KW-1185">Reference proteome</keyword>
<dbReference type="PROSITE" id="PS50005">
    <property type="entry name" value="TPR"/>
    <property type="match status" value="2"/>
</dbReference>
<dbReference type="AlphaFoldDB" id="A0A167HV65"/>
<evidence type="ECO:0000313" key="5">
    <source>
        <dbReference type="EMBL" id="OAB78993.1"/>
    </source>
</evidence>
<feature type="repeat" description="TPR" evidence="3">
    <location>
        <begin position="292"/>
        <end position="325"/>
    </location>
</feature>
<dbReference type="RefSeq" id="WP_068592522.1">
    <property type="nucleotide sequence ID" value="NZ_LRXL01000037.1"/>
</dbReference>
<dbReference type="Pfam" id="PF00515">
    <property type="entry name" value="TPR_1"/>
    <property type="match status" value="1"/>
</dbReference>
<dbReference type="PANTHER" id="PTHR45586">
    <property type="entry name" value="TPR REPEAT-CONTAINING PROTEIN PA4667"/>
    <property type="match status" value="1"/>
</dbReference>
<dbReference type="InterPro" id="IPR019734">
    <property type="entry name" value="TPR_rpt"/>
</dbReference>
<keyword evidence="4" id="KW-0732">Signal</keyword>
<dbReference type="Gene3D" id="1.25.40.10">
    <property type="entry name" value="Tetratricopeptide repeat domain"/>
    <property type="match status" value="2"/>
</dbReference>
<dbReference type="Proteomes" id="UP000077013">
    <property type="component" value="Unassembled WGS sequence"/>
</dbReference>
<dbReference type="OrthoDB" id="1149028at2"/>
<accession>A0A167HV65</accession>
<feature type="repeat" description="TPR" evidence="3">
    <location>
        <begin position="224"/>
        <end position="257"/>
    </location>
</feature>
<dbReference type="EMBL" id="LRXL01000037">
    <property type="protein sequence ID" value="OAB78993.1"/>
    <property type="molecule type" value="Genomic_DNA"/>
</dbReference>
<dbReference type="Pfam" id="PF13174">
    <property type="entry name" value="TPR_6"/>
    <property type="match status" value="1"/>
</dbReference>
<comment type="caution">
    <text evidence="5">The sequence shown here is derived from an EMBL/GenBank/DDBJ whole genome shotgun (WGS) entry which is preliminary data.</text>
</comment>
<keyword evidence="2 3" id="KW-0802">TPR repeat</keyword>
<name>A0A167HV65_9FLAO</name>
<dbReference type="PROSITE" id="PS50293">
    <property type="entry name" value="TPR_REGION"/>
    <property type="match status" value="1"/>
</dbReference>
<evidence type="ECO:0000256" key="3">
    <source>
        <dbReference type="PROSITE-ProRule" id="PRU00339"/>
    </source>
</evidence>
<dbReference type="SUPFAM" id="SSF48452">
    <property type="entry name" value="TPR-like"/>
    <property type="match status" value="1"/>
</dbReference>
<dbReference type="PANTHER" id="PTHR45586:SF1">
    <property type="entry name" value="LIPOPOLYSACCHARIDE ASSEMBLY PROTEIN B"/>
    <property type="match status" value="1"/>
</dbReference>
<reference evidence="5 6" key="1">
    <citation type="submission" date="2016-02" db="EMBL/GenBank/DDBJ databases">
        <title>Ulvibacter sp. LPB0005, isolated from Thais luteostoma.</title>
        <authorList>
            <person name="Shin S.-K."/>
            <person name="Yi H."/>
        </authorList>
    </citation>
    <scope>NUCLEOTIDE SEQUENCE [LARGE SCALE GENOMIC DNA]</scope>
    <source>
        <strain evidence="5 6">LPB0005</strain>
    </source>
</reference>
<proteinExistence type="predicted"/>
<dbReference type="SMART" id="SM00028">
    <property type="entry name" value="TPR"/>
    <property type="match status" value="2"/>
</dbReference>
<evidence type="ECO:0000256" key="1">
    <source>
        <dbReference type="ARBA" id="ARBA00022737"/>
    </source>
</evidence>
<evidence type="ECO:0000256" key="4">
    <source>
        <dbReference type="SAM" id="SignalP"/>
    </source>
</evidence>
<feature type="chain" id="PRO_5007887865" evidence="4">
    <location>
        <begin position="20"/>
        <end position="422"/>
    </location>
</feature>
<keyword evidence="1" id="KW-0677">Repeat</keyword>
<evidence type="ECO:0000256" key="2">
    <source>
        <dbReference type="ARBA" id="ARBA00022803"/>
    </source>
</evidence>
<dbReference type="InterPro" id="IPR011990">
    <property type="entry name" value="TPR-like_helical_dom_sf"/>
</dbReference>
<dbReference type="InterPro" id="IPR051012">
    <property type="entry name" value="CellSynth/LPSAsmb/PSIAsmb"/>
</dbReference>
<sequence>MKKSIFLAGMMLVSTLTFAQKKEIKKAQKANKSGDYTEAMAQLSAAESMIGTADADLKTEFYIAKGTAQLNTAGSNYEKLQMAADSFLKASEMDSANSYANEISEGTFNLKSKLINSAIKDQDAQQFEAAAKKLYTGYTISKQDTVYLYYAAGNAVNAKDYNTALTYYTKLMDLGYTGVTTEFVATNKETGEVEPFASENERSLMLKTGQFIKPETRKTASNAGEILKNATLLYQELGQEDKAIELMQKARAENPDDISLIKAEADMVYKMGDKQRYNELMNEVMQAEPDNPDTLFNLAVGSMEIGDTEKAIEFYEKALEIKPDYSAALINIAVAKLSAEEEIVKQMNELGTSAADNKKYDTLKQQRKDMYADVLPYLEKSLALQPDNVEVVRTLMNIYTQLNMDDKFKTMKTKLQELEGGQ</sequence>